<dbReference type="Pfam" id="PF00921">
    <property type="entry name" value="Lipoprotein_2"/>
    <property type="match status" value="1"/>
</dbReference>
<organism evidence="9 10">
    <name type="scientific">Borrelia turicatae</name>
    <dbReference type="NCBI Taxonomy" id="142"/>
    <lineage>
        <taxon>Bacteria</taxon>
        <taxon>Pseudomonadati</taxon>
        <taxon>Spirochaetota</taxon>
        <taxon>Spirochaetia</taxon>
        <taxon>Spirochaetales</taxon>
        <taxon>Borreliaceae</taxon>
        <taxon>Borrelia</taxon>
    </lineage>
</organism>
<dbReference type="GO" id="GO:0009279">
    <property type="term" value="C:cell outer membrane"/>
    <property type="evidence" value="ECO:0007669"/>
    <property type="project" value="UniProtKB-SubCell"/>
</dbReference>
<keyword evidence="3" id="KW-0732">Signal</keyword>
<dbReference type="EMBL" id="CP015634">
    <property type="protein sequence ID" value="ANF34569.1"/>
    <property type="molecule type" value="Genomic_DNA"/>
</dbReference>
<sequence>MDVDRNAENAFYSFLELLSDTLGFTAKSTTKKEDVGGYFNSLGTKLGKASAELEEVAKKSEIEGAKDGLLNKVIKEAVDEAKATLNTLKTHLESLGQVGNANKVEEAASNQIGVSADENALKVAHKSLKGIVKYLSIKLGICWLVKF</sequence>
<protein>
    <recommendedName>
        <fullName evidence="8">Variable large protein</fullName>
    </recommendedName>
</protein>
<reference evidence="9 10" key="1">
    <citation type="submission" date="2016-05" db="EMBL/GenBank/DDBJ databases">
        <title>Chromosome and linear plasmid sequence of a 2015 human isolate of tick-borne relapsing fever spirochete, Borrelia turicatae.</title>
        <authorList>
            <person name="Kingry L.C."/>
            <person name="Dhwani B."/>
            <person name="Replogle A."/>
            <person name="Sexton C."/>
            <person name="Rowe L."/>
            <person name="Stermole B.M."/>
            <person name="Christensen A.M."/>
            <person name="Schriefer M.E."/>
        </authorList>
    </citation>
    <scope>NUCLEOTIDE SEQUENCE [LARGE SCALE GENOMIC DNA]</scope>
    <source>
        <strain evidence="9 10">BTE5EL</strain>
        <plasmid evidence="9 10">lp40</plasmid>
    </source>
</reference>
<dbReference type="SUPFAM" id="SSF74748">
    <property type="entry name" value="Variable surface antigen VlsE"/>
    <property type="match status" value="1"/>
</dbReference>
<keyword evidence="5 8" id="KW-0564">Palmitate</keyword>
<dbReference type="Proteomes" id="UP000264231">
    <property type="component" value="Plasmid lp40"/>
</dbReference>
<dbReference type="AlphaFoldDB" id="A0A172XDD3"/>
<evidence type="ECO:0000256" key="2">
    <source>
        <dbReference type="ARBA" id="ARBA00004459"/>
    </source>
</evidence>
<evidence type="ECO:0000313" key="10">
    <source>
        <dbReference type="Proteomes" id="UP000264231"/>
    </source>
</evidence>
<evidence type="ECO:0000256" key="3">
    <source>
        <dbReference type="ARBA" id="ARBA00022729"/>
    </source>
</evidence>
<gene>
    <name evidence="9" type="ORF">A7978_05550</name>
</gene>
<geneLocation type="plasmid" evidence="9 10">
    <name>lp40</name>
</geneLocation>
<proteinExistence type="predicted"/>
<evidence type="ECO:0000256" key="6">
    <source>
        <dbReference type="ARBA" id="ARBA00023237"/>
    </source>
</evidence>
<name>A0A172XDD3_BORTU</name>
<keyword evidence="7 8" id="KW-0449">Lipoprotein</keyword>
<accession>A0A172XDD3</accession>
<keyword evidence="4 8" id="KW-0472">Membrane</keyword>
<keyword evidence="6 8" id="KW-0998">Cell outer membrane</keyword>
<dbReference type="InterPro" id="IPR000680">
    <property type="entry name" value="Borrelia_lipo"/>
</dbReference>
<evidence type="ECO:0000256" key="1">
    <source>
        <dbReference type="ARBA" id="ARBA00003932"/>
    </source>
</evidence>
<evidence type="ECO:0000256" key="5">
    <source>
        <dbReference type="ARBA" id="ARBA00023139"/>
    </source>
</evidence>
<evidence type="ECO:0000256" key="4">
    <source>
        <dbReference type="ARBA" id="ARBA00023136"/>
    </source>
</evidence>
<keyword evidence="9" id="KW-0614">Plasmid</keyword>
<evidence type="ECO:0000313" key="9">
    <source>
        <dbReference type="EMBL" id="ANF34569.1"/>
    </source>
</evidence>
<evidence type="ECO:0000256" key="7">
    <source>
        <dbReference type="ARBA" id="ARBA00023288"/>
    </source>
</evidence>
<comment type="subcellular location">
    <subcellularLocation>
        <location evidence="2 8">Cell outer membrane</location>
        <topology evidence="2 8">Lipid-anchor</topology>
    </subcellularLocation>
</comment>
<comment type="function">
    <text evidence="1 8">The Vlp and Vsp proteins are antigenically distinct proteins, only one vlp or vsp gene is transcriptionally active at any one time. Switching between these genes is a mechanism of host immune response evasion.</text>
</comment>
<evidence type="ECO:0000256" key="8">
    <source>
        <dbReference type="RuleBase" id="RU363105"/>
    </source>
</evidence>